<dbReference type="EMBL" id="JASDAP010000009">
    <property type="protein sequence ID" value="KAK1897543.1"/>
    <property type="molecule type" value="Genomic_DNA"/>
</dbReference>
<evidence type="ECO:0000313" key="3">
    <source>
        <dbReference type="Proteomes" id="UP001228049"/>
    </source>
</evidence>
<comment type="caution">
    <text evidence="2">The sequence shown here is derived from an EMBL/GenBank/DDBJ whole genome shotgun (WGS) entry which is preliminary data.</text>
</comment>
<evidence type="ECO:0000313" key="2">
    <source>
        <dbReference type="EMBL" id="KAK1897543.1"/>
    </source>
</evidence>
<name>A0AAD9F954_DISEL</name>
<sequence>DDHHHYSNKADTSIHGDGQHYRKGSDSRRAFLTRPPGGNIGIHGGMAAALMLGPPPGTCGPALMGPAGLPPSLTYGPQPRLSSSLYSSLPFNVQPQMALLQAGYSLLGDVF</sequence>
<dbReference type="Proteomes" id="UP001228049">
    <property type="component" value="Unassembled WGS sequence"/>
</dbReference>
<feature type="compositionally biased region" description="Basic and acidic residues" evidence="1">
    <location>
        <begin position="12"/>
        <end position="29"/>
    </location>
</feature>
<gene>
    <name evidence="2" type="ORF">KUDE01_017075</name>
</gene>
<keyword evidence="3" id="KW-1185">Reference proteome</keyword>
<accession>A0AAD9F954</accession>
<feature type="non-terminal residue" evidence="2">
    <location>
        <position position="1"/>
    </location>
</feature>
<reference evidence="2" key="1">
    <citation type="submission" date="2023-04" db="EMBL/GenBank/DDBJ databases">
        <title>Chromosome-level genome of Chaenocephalus aceratus.</title>
        <authorList>
            <person name="Park H."/>
        </authorList>
    </citation>
    <scope>NUCLEOTIDE SEQUENCE</scope>
    <source>
        <strain evidence="2">DE</strain>
        <tissue evidence="2">Muscle</tissue>
    </source>
</reference>
<dbReference type="AlphaFoldDB" id="A0AAD9F954"/>
<protein>
    <submittedName>
        <fullName evidence="2">Polyribonucleotide nucleotidyltransferase</fullName>
    </submittedName>
</protein>
<feature type="region of interest" description="Disordered" evidence="1">
    <location>
        <begin position="1"/>
        <end position="36"/>
    </location>
</feature>
<feature type="non-terminal residue" evidence="2">
    <location>
        <position position="111"/>
    </location>
</feature>
<evidence type="ECO:0000256" key="1">
    <source>
        <dbReference type="SAM" id="MobiDB-lite"/>
    </source>
</evidence>
<organism evidence="2 3">
    <name type="scientific">Dissostichus eleginoides</name>
    <name type="common">Patagonian toothfish</name>
    <name type="synonym">Dissostichus amissus</name>
    <dbReference type="NCBI Taxonomy" id="100907"/>
    <lineage>
        <taxon>Eukaryota</taxon>
        <taxon>Metazoa</taxon>
        <taxon>Chordata</taxon>
        <taxon>Craniata</taxon>
        <taxon>Vertebrata</taxon>
        <taxon>Euteleostomi</taxon>
        <taxon>Actinopterygii</taxon>
        <taxon>Neopterygii</taxon>
        <taxon>Teleostei</taxon>
        <taxon>Neoteleostei</taxon>
        <taxon>Acanthomorphata</taxon>
        <taxon>Eupercaria</taxon>
        <taxon>Perciformes</taxon>
        <taxon>Notothenioidei</taxon>
        <taxon>Nototheniidae</taxon>
        <taxon>Dissostichus</taxon>
    </lineage>
</organism>
<proteinExistence type="predicted"/>